<feature type="domain" description="Acyl-CoA dehydrogenase/oxidase N-terminal" evidence="2">
    <location>
        <begin position="40"/>
        <end position="156"/>
    </location>
</feature>
<dbReference type="PANTHER" id="PTHR42803">
    <property type="entry name" value="ACYL-COA DEHYDROGENASE"/>
    <property type="match status" value="1"/>
</dbReference>
<dbReference type="EMBL" id="SPMZ01000028">
    <property type="protein sequence ID" value="NMQ19597.1"/>
    <property type="molecule type" value="Genomic_DNA"/>
</dbReference>
<keyword evidence="4" id="KW-1185">Reference proteome</keyword>
<evidence type="ECO:0000259" key="1">
    <source>
        <dbReference type="Pfam" id="PF02770"/>
    </source>
</evidence>
<evidence type="ECO:0000313" key="4">
    <source>
        <dbReference type="Proteomes" id="UP000760480"/>
    </source>
</evidence>
<dbReference type="Pfam" id="PF02770">
    <property type="entry name" value="Acyl-CoA_dh_M"/>
    <property type="match status" value="1"/>
</dbReference>
<dbReference type="Gene3D" id="2.40.110.10">
    <property type="entry name" value="Butyryl-CoA Dehydrogenase, subunit A, domain 2"/>
    <property type="match status" value="1"/>
</dbReference>
<name>A0ABX1TJP3_9GAMM</name>
<dbReference type="InterPro" id="IPR006091">
    <property type="entry name" value="Acyl-CoA_Oxase/DH_mid-dom"/>
</dbReference>
<sequence length="274" mass="29224">MTTYFAPTRDMRFVIEELAGLDQLTRLPGYEDATPDLVEAVLDEAAKLANEVLAPLNKTGDVQGVRLEAGGVLAADGFKAAYQQFVEGGWNGISGAPDHGGQGLPELVLTATMEMWNAANMSFALCPLLNAGATEALKQHGSDALKTQYLPNMVSGAWTGTMNLTEPQAGSDLSAVRAKAVPEADHYRLYGQKIFITWGDHDLTDNVVHLVLARTPDAPEGVKGISLFLVPKFLVNADSSLGQRNDVQCVSIEHKLGIHASPTCVMSFGDQDGA</sequence>
<dbReference type="InterPro" id="IPR013786">
    <property type="entry name" value="AcylCoA_DH/ox_N"/>
</dbReference>
<feature type="domain" description="Acyl-CoA oxidase/dehydrogenase middle" evidence="1">
    <location>
        <begin position="162"/>
        <end position="269"/>
    </location>
</feature>
<feature type="non-terminal residue" evidence="3">
    <location>
        <position position="274"/>
    </location>
</feature>
<dbReference type="InterPro" id="IPR046373">
    <property type="entry name" value="Acyl-CoA_Oxase/DH_mid-dom_sf"/>
</dbReference>
<dbReference type="RefSeq" id="WP_211203110.1">
    <property type="nucleotide sequence ID" value="NZ_SPMZ01000028.1"/>
</dbReference>
<dbReference type="Pfam" id="PF02771">
    <property type="entry name" value="Acyl-CoA_dh_N"/>
    <property type="match status" value="1"/>
</dbReference>
<gene>
    <name evidence="3" type="ORF">E4P82_10555</name>
</gene>
<accession>A0ABX1TJP3</accession>
<evidence type="ECO:0000259" key="2">
    <source>
        <dbReference type="Pfam" id="PF02771"/>
    </source>
</evidence>
<reference evidence="3 4" key="1">
    <citation type="submission" date="2019-03" db="EMBL/GenBank/DDBJ databases">
        <title>Metabolic reconstructions from genomes of highly enriched 'Candidatus Accumulibacter' and 'Candidatus Competibacter' bioreactor populations.</title>
        <authorList>
            <person name="Annavajhala M.K."/>
            <person name="Welles L."/>
            <person name="Abbas B."/>
            <person name="Sorokin D."/>
            <person name="Park H."/>
            <person name="Van Loosdrecht M."/>
            <person name="Chandran K."/>
        </authorList>
    </citation>
    <scope>NUCLEOTIDE SEQUENCE [LARGE SCALE GENOMIC DNA]</scope>
    <source>
        <strain evidence="3 4">SBR_G</strain>
    </source>
</reference>
<proteinExistence type="predicted"/>
<dbReference type="Proteomes" id="UP000760480">
    <property type="component" value="Unassembled WGS sequence"/>
</dbReference>
<evidence type="ECO:0000313" key="3">
    <source>
        <dbReference type="EMBL" id="NMQ19597.1"/>
    </source>
</evidence>
<organism evidence="3 4">
    <name type="scientific">Candidatus Competibacter phosphatis</name>
    <dbReference type="NCBI Taxonomy" id="221280"/>
    <lineage>
        <taxon>Bacteria</taxon>
        <taxon>Pseudomonadati</taxon>
        <taxon>Pseudomonadota</taxon>
        <taxon>Gammaproteobacteria</taxon>
        <taxon>Candidatus Competibacteraceae</taxon>
        <taxon>Candidatus Competibacter</taxon>
    </lineage>
</organism>
<dbReference type="SUPFAM" id="SSF56645">
    <property type="entry name" value="Acyl-CoA dehydrogenase NM domain-like"/>
    <property type="match status" value="1"/>
</dbReference>
<dbReference type="InterPro" id="IPR052166">
    <property type="entry name" value="Diverse_Acyl-CoA_DH"/>
</dbReference>
<dbReference type="InterPro" id="IPR009100">
    <property type="entry name" value="AcylCoA_DH/oxidase_NM_dom_sf"/>
</dbReference>
<dbReference type="InterPro" id="IPR037069">
    <property type="entry name" value="AcylCoA_DH/ox_N_sf"/>
</dbReference>
<dbReference type="Gene3D" id="1.10.540.10">
    <property type="entry name" value="Acyl-CoA dehydrogenase/oxidase, N-terminal domain"/>
    <property type="match status" value="1"/>
</dbReference>
<comment type="caution">
    <text evidence="3">The sequence shown here is derived from an EMBL/GenBank/DDBJ whole genome shotgun (WGS) entry which is preliminary data.</text>
</comment>
<protein>
    <submittedName>
        <fullName evidence="3">Acyl-CoA dehydrogenase</fullName>
    </submittedName>
</protein>
<dbReference type="PANTHER" id="PTHR42803:SF1">
    <property type="entry name" value="BROAD-SPECIFICITY LINEAR ACYL-COA DEHYDROGENASE FADE5"/>
    <property type="match status" value="1"/>
</dbReference>